<organism evidence="6 7">
    <name type="scientific">Thalassobacterium maritimum</name>
    <dbReference type="NCBI Taxonomy" id="3041265"/>
    <lineage>
        <taxon>Bacteria</taxon>
        <taxon>Pseudomonadati</taxon>
        <taxon>Verrucomicrobiota</taxon>
        <taxon>Opitutia</taxon>
        <taxon>Puniceicoccales</taxon>
        <taxon>Coraliomargaritaceae</taxon>
        <taxon>Thalassobacterium</taxon>
    </lineage>
</organism>
<comment type="similarity">
    <text evidence="1">Belongs to the ABC transporter superfamily.</text>
</comment>
<accession>A0ABU1AZ27</accession>
<keyword evidence="4 6" id="KW-0067">ATP-binding</keyword>
<dbReference type="PROSITE" id="PS50893">
    <property type="entry name" value="ABC_TRANSPORTER_2"/>
    <property type="match status" value="1"/>
</dbReference>
<reference evidence="6 7" key="1">
    <citation type="submission" date="2023-04" db="EMBL/GenBank/DDBJ databases">
        <title>A novel bacteria isolated from coastal sediment.</title>
        <authorList>
            <person name="Liu X.-J."/>
            <person name="Du Z.-J."/>
        </authorList>
    </citation>
    <scope>NUCLEOTIDE SEQUENCE [LARGE SCALE GENOMIC DNA]</scope>
    <source>
        <strain evidence="6 7">SDUM461003</strain>
    </source>
</reference>
<dbReference type="PANTHER" id="PTHR43335:SF4">
    <property type="entry name" value="ABC TRANSPORTER, ATP-BINDING PROTEIN"/>
    <property type="match status" value="1"/>
</dbReference>
<evidence type="ECO:0000313" key="7">
    <source>
        <dbReference type="Proteomes" id="UP001225316"/>
    </source>
</evidence>
<evidence type="ECO:0000256" key="2">
    <source>
        <dbReference type="ARBA" id="ARBA00022448"/>
    </source>
</evidence>
<dbReference type="InterPro" id="IPR003439">
    <property type="entry name" value="ABC_transporter-like_ATP-bd"/>
</dbReference>
<proteinExistence type="inferred from homology"/>
<evidence type="ECO:0000259" key="5">
    <source>
        <dbReference type="PROSITE" id="PS50893"/>
    </source>
</evidence>
<dbReference type="CDD" id="cd03230">
    <property type="entry name" value="ABC_DR_subfamily_A"/>
    <property type="match status" value="1"/>
</dbReference>
<comment type="caution">
    <text evidence="6">The sequence shown here is derived from an EMBL/GenBank/DDBJ whole genome shotgun (WGS) entry which is preliminary data.</text>
</comment>
<keyword evidence="3" id="KW-0547">Nucleotide-binding</keyword>
<dbReference type="Gene3D" id="3.40.50.300">
    <property type="entry name" value="P-loop containing nucleotide triphosphate hydrolases"/>
    <property type="match status" value="1"/>
</dbReference>
<dbReference type="GO" id="GO:0005524">
    <property type="term" value="F:ATP binding"/>
    <property type="evidence" value="ECO:0007669"/>
    <property type="project" value="UniProtKB-KW"/>
</dbReference>
<dbReference type="PANTHER" id="PTHR43335">
    <property type="entry name" value="ABC TRANSPORTER, ATP-BINDING PROTEIN"/>
    <property type="match status" value="1"/>
</dbReference>
<dbReference type="Pfam" id="PF00005">
    <property type="entry name" value="ABC_tran"/>
    <property type="match status" value="1"/>
</dbReference>
<evidence type="ECO:0000313" key="6">
    <source>
        <dbReference type="EMBL" id="MDQ8209415.1"/>
    </source>
</evidence>
<dbReference type="Proteomes" id="UP001225316">
    <property type="component" value="Unassembled WGS sequence"/>
</dbReference>
<dbReference type="InterPro" id="IPR027417">
    <property type="entry name" value="P-loop_NTPase"/>
</dbReference>
<dbReference type="EMBL" id="JARXHW010000068">
    <property type="protein sequence ID" value="MDQ8209415.1"/>
    <property type="molecule type" value="Genomic_DNA"/>
</dbReference>
<gene>
    <name evidence="6" type="ORF">QEH52_17950</name>
</gene>
<evidence type="ECO:0000256" key="1">
    <source>
        <dbReference type="ARBA" id="ARBA00005417"/>
    </source>
</evidence>
<protein>
    <submittedName>
        <fullName evidence="6">ABC transporter ATP-binding protein</fullName>
    </submittedName>
</protein>
<dbReference type="SUPFAM" id="SSF52540">
    <property type="entry name" value="P-loop containing nucleoside triphosphate hydrolases"/>
    <property type="match status" value="1"/>
</dbReference>
<dbReference type="SMART" id="SM00382">
    <property type="entry name" value="AAA"/>
    <property type="match status" value="1"/>
</dbReference>
<evidence type="ECO:0000256" key="3">
    <source>
        <dbReference type="ARBA" id="ARBA00022741"/>
    </source>
</evidence>
<keyword evidence="2" id="KW-0813">Transport</keyword>
<keyword evidence="7" id="KW-1185">Reference proteome</keyword>
<sequence length="332" mass="36531">MLAIAGTGTVFYNEVPSLYNTNTENVMIQIQSLSRNYGDFKAVDKVSFEIGKGEVVGLLGHNGAGKTTIMKMITGYLEPTSGEIRVDDLQVGRDTRAIQARIGYLPENCPVWPEMTVIEYLEYQANLQGVSEPQIQSRVAEAIRRTALGEKATAPIQTLSRGYRQRVGVAQAILHKPDIIILDEPTNGLDPTQIFQMRELIRDLAKSATVIISTHILQEVQAVCERVLIMRQGKLVVDSRIEDLQTGRQLRVTVNNEQAADYLGRVAGVSAVHKVETVDELSSYLLDAKGDTAPEVVAAITEAGDKLYRLHPETRNLETVFAEVNRGEAALA</sequence>
<dbReference type="InterPro" id="IPR003593">
    <property type="entry name" value="AAA+_ATPase"/>
</dbReference>
<name>A0ABU1AZ27_9BACT</name>
<evidence type="ECO:0000256" key="4">
    <source>
        <dbReference type="ARBA" id="ARBA00022840"/>
    </source>
</evidence>
<feature type="domain" description="ABC transporter" evidence="5">
    <location>
        <begin position="28"/>
        <end position="257"/>
    </location>
</feature>